<keyword evidence="3" id="KW-1185">Reference proteome</keyword>
<proteinExistence type="predicted"/>
<feature type="compositionally biased region" description="Acidic residues" evidence="1">
    <location>
        <begin position="221"/>
        <end position="237"/>
    </location>
</feature>
<accession>A0A8C6T7Y7</accession>
<feature type="compositionally biased region" description="Basic and acidic residues" evidence="1">
    <location>
        <begin position="148"/>
        <end position="157"/>
    </location>
</feature>
<protein>
    <submittedName>
        <fullName evidence="2">Golgi integral membrane protein 4a</fullName>
    </submittedName>
</protein>
<dbReference type="GO" id="GO:0000139">
    <property type="term" value="C:Golgi membrane"/>
    <property type="evidence" value="ECO:0007669"/>
    <property type="project" value="InterPro"/>
</dbReference>
<organism evidence="2 3">
    <name type="scientific">Neogobius melanostomus</name>
    <name type="common">round goby</name>
    <dbReference type="NCBI Taxonomy" id="47308"/>
    <lineage>
        <taxon>Eukaryota</taxon>
        <taxon>Metazoa</taxon>
        <taxon>Chordata</taxon>
        <taxon>Craniata</taxon>
        <taxon>Vertebrata</taxon>
        <taxon>Euteleostomi</taxon>
        <taxon>Actinopterygii</taxon>
        <taxon>Neopterygii</taxon>
        <taxon>Teleostei</taxon>
        <taxon>Neoteleostei</taxon>
        <taxon>Acanthomorphata</taxon>
        <taxon>Gobiaria</taxon>
        <taxon>Gobiiformes</taxon>
        <taxon>Gobioidei</taxon>
        <taxon>Gobiidae</taxon>
        <taxon>Benthophilinae</taxon>
        <taxon>Neogobiini</taxon>
        <taxon>Neogobius</taxon>
    </lineage>
</organism>
<feature type="region of interest" description="Disordered" evidence="1">
    <location>
        <begin position="66"/>
        <end position="103"/>
    </location>
</feature>
<reference evidence="2" key="1">
    <citation type="submission" date="2025-08" db="UniProtKB">
        <authorList>
            <consortium name="Ensembl"/>
        </authorList>
    </citation>
    <scope>IDENTIFICATION</scope>
</reference>
<dbReference type="PANTHER" id="PTHR22909">
    <property type="entry name" value="GOLGI INTEGRAL MEMBRANE PROTEIN 4"/>
    <property type="match status" value="1"/>
</dbReference>
<evidence type="ECO:0000313" key="3">
    <source>
        <dbReference type="Proteomes" id="UP000694523"/>
    </source>
</evidence>
<sequence length="299" mass="35310">MQPIVNNENKNSVQFEASSPSLFSLTRWHGQFRQLCATEFPALHQHVRIACKVDLLFFLQEPHSDAHADAQPAPTEHVKSAYEQQREQQRLEAQQAQERRQIQLKQDALRAERERVMKEREQRVREQHDREQLQHREADIREQILKEEQHRSGHVEVEPDPEDDPNNQGEDEFEEAEDERAPHRDAEDDEEEPAARSQHIDAHPEQPAVDDELVMAGNPDQQEDTLDEQYQEEGEDEVQTRVLRWIPEDEVEEDGEDPYNEDNIEQVGHYHISLDVSHFIMKIMCVWKRHFMRIRGYVG</sequence>
<feature type="region of interest" description="Disordered" evidence="1">
    <location>
        <begin position="119"/>
        <end position="138"/>
    </location>
</feature>
<dbReference type="Proteomes" id="UP000694523">
    <property type="component" value="Unplaced"/>
</dbReference>
<dbReference type="InterPro" id="IPR042336">
    <property type="entry name" value="GOLIM4"/>
</dbReference>
<evidence type="ECO:0000256" key="1">
    <source>
        <dbReference type="SAM" id="MobiDB-lite"/>
    </source>
</evidence>
<feature type="region of interest" description="Disordered" evidence="1">
    <location>
        <begin position="148"/>
        <end position="239"/>
    </location>
</feature>
<feature type="compositionally biased region" description="Basic and acidic residues" evidence="1">
    <location>
        <begin position="76"/>
        <end position="90"/>
    </location>
</feature>
<dbReference type="AlphaFoldDB" id="A0A8C6T7Y7"/>
<name>A0A8C6T7Y7_9GOBI</name>
<dbReference type="Ensembl" id="ENSNMLT00000018033.1">
    <property type="protein sequence ID" value="ENSNMLP00000016053.1"/>
    <property type="gene ID" value="ENSNMLG00000010622.1"/>
</dbReference>
<feature type="compositionally biased region" description="Acidic residues" evidence="1">
    <location>
        <begin position="158"/>
        <end position="178"/>
    </location>
</feature>
<dbReference type="PANTHER" id="PTHR22909:SF24">
    <property type="entry name" value="GOLGI INTEGRAL MEMBRANE PROTEIN 4-RELATED"/>
    <property type="match status" value="1"/>
</dbReference>
<reference evidence="2" key="2">
    <citation type="submission" date="2025-09" db="UniProtKB">
        <authorList>
            <consortium name="Ensembl"/>
        </authorList>
    </citation>
    <scope>IDENTIFICATION</scope>
</reference>
<evidence type="ECO:0000313" key="2">
    <source>
        <dbReference type="Ensembl" id="ENSNMLP00000016053.1"/>
    </source>
</evidence>